<dbReference type="PANTHER" id="PTHR10201:SF323">
    <property type="entry name" value="MATRIX METALLOPROTEINASE-21"/>
    <property type="match status" value="1"/>
</dbReference>
<dbReference type="InterPro" id="IPR025282">
    <property type="entry name" value="DUF4214"/>
</dbReference>
<dbReference type="RefSeq" id="WP_170923323.1">
    <property type="nucleotide sequence ID" value="NZ_FWXR01000015.1"/>
</dbReference>
<dbReference type="PANTHER" id="PTHR10201">
    <property type="entry name" value="MATRIX METALLOPROTEINASE"/>
    <property type="match status" value="1"/>
</dbReference>
<dbReference type="GO" id="GO:0006508">
    <property type="term" value="P:proteolysis"/>
    <property type="evidence" value="ECO:0007669"/>
    <property type="project" value="UniProtKB-KW"/>
</dbReference>
<sequence length="367" mass="39637">MDHVQQNYSLNHAHWQEFKSASWQKTTVTWSFADFNTSAERIKFDGFITNADFQEAIRAAFAEWASVANLEFIESDDTSGVDVRIGFGDLDGARGVLATTDYFYSGTMLKESFIRFDTAESWQSSLTSNSQTPTYLVALHEIGHALGLGHSTTGADTVMKATLNRGAEGLGADDIEGIQKLYGAVAERQTEAGSAPDALAGTGCGCGCGDSGFKCDNPDHQPDASTQTPNVPGLTPDLSQALGDTTEAVVYRLYLAAFDRAPDADGFGFWVDMASDALDFTAVAQTMMQSDEFQAKYAEATTSHAFVETLYENILDRDGEADGVGFWSNMIETGSLSRADVLAQFAESHETMAHLTAAVHADDHLIF</sequence>
<dbReference type="InterPro" id="IPR021190">
    <property type="entry name" value="Pept_M10A"/>
</dbReference>
<evidence type="ECO:0000256" key="1">
    <source>
        <dbReference type="ARBA" id="ARBA00022670"/>
    </source>
</evidence>
<keyword evidence="9" id="KW-1185">Reference proteome</keyword>
<keyword evidence="5" id="KW-0482">Metalloprotease</keyword>
<dbReference type="Gene3D" id="1.10.3130.20">
    <property type="entry name" value="Phycobilisome linker domain"/>
    <property type="match status" value="1"/>
</dbReference>
<dbReference type="GO" id="GO:0008270">
    <property type="term" value="F:zinc ion binding"/>
    <property type="evidence" value="ECO:0007669"/>
    <property type="project" value="InterPro"/>
</dbReference>
<dbReference type="STRING" id="937218.SAMN06297251_11537"/>
<evidence type="ECO:0000313" key="9">
    <source>
        <dbReference type="Proteomes" id="UP000192656"/>
    </source>
</evidence>
<dbReference type="PRINTS" id="PR00138">
    <property type="entry name" value="MATRIXIN"/>
</dbReference>
<dbReference type="InterPro" id="IPR038255">
    <property type="entry name" value="PBS_linker_sf"/>
</dbReference>
<feature type="region of interest" description="Disordered" evidence="6">
    <location>
        <begin position="219"/>
        <end position="239"/>
    </location>
</feature>
<evidence type="ECO:0000259" key="7">
    <source>
        <dbReference type="SMART" id="SM00235"/>
    </source>
</evidence>
<dbReference type="SMART" id="SM00235">
    <property type="entry name" value="ZnMc"/>
    <property type="match status" value="1"/>
</dbReference>
<dbReference type="InterPro" id="IPR006026">
    <property type="entry name" value="Peptidase_Metallo"/>
</dbReference>
<dbReference type="GO" id="GO:0004222">
    <property type="term" value="F:metalloendopeptidase activity"/>
    <property type="evidence" value="ECO:0007669"/>
    <property type="project" value="InterPro"/>
</dbReference>
<dbReference type="EMBL" id="FWXR01000015">
    <property type="protein sequence ID" value="SMC96819.1"/>
    <property type="molecule type" value="Genomic_DNA"/>
</dbReference>
<keyword evidence="2" id="KW-0479">Metal-binding</keyword>
<dbReference type="SUPFAM" id="SSF55486">
    <property type="entry name" value="Metalloproteases ('zincins'), catalytic domain"/>
    <property type="match status" value="1"/>
</dbReference>
<dbReference type="AlphaFoldDB" id="A0A1W2DH33"/>
<proteinExistence type="predicted"/>
<dbReference type="Pfam" id="PF13946">
    <property type="entry name" value="DUF4214"/>
    <property type="match status" value="1"/>
</dbReference>
<dbReference type="Proteomes" id="UP000192656">
    <property type="component" value="Unassembled WGS sequence"/>
</dbReference>
<evidence type="ECO:0000256" key="6">
    <source>
        <dbReference type="SAM" id="MobiDB-lite"/>
    </source>
</evidence>
<organism evidence="8 9">
    <name type="scientific">Fulvimarina manganoxydans</name>
    <dbReference type="NCBI Taxonomy" id="937218"/>
    <lineage>
        <taxon>Bacteria</taxon>
        <taxon>Pseudomonadati</taxon>
        <taxon>Pseudomonadota</taxon>
        <taxon>Alphaproteobacteria</taxon>
        <taxon>Hyphomicrobiales</taxon>
        <taxon>Aurantimonadaceae</taxon>
        <taxon>Fulvimarina</taxon>
    </lineage>
</organism>
<keyword evidence="3" id="KW-0378">Hydrolase</keyword>
<protein>
    <recommendedName>
        <fullName evidence="7">Peptidase metallopeptidase domain-containing protein</fullName>
    </recommendedName>
</protein>
<evidence type="ECO:0000256" key="3">
    <source>
        <dbReference type="ARBA" id="ARBA00022801"/>
    </source>
</evidence>
<dbReference type="Pfam" id="PF00413">
    <property type="entry name" value="Peptidase_M10"/>
    <property type="match status" value="1"/>
</dbReference>
<dbReference type="GO" id="GO:0031012">
    <property type="term" value="C:extracellular matrix"/>
    <property type="evidence" value="ECO:0007669"/>
    <property type="project" value="InterPro"/>
</dbReference>
<accession>A0A1W2DH33</accession>
<evidence type="ECO:0000256" key="5">
    <source>
        <dbReference type="ARBA" id="ARBA00023049"/>
    </source>
</evidence>
<keyword evidence="4" id="KW-0862">Zinc</keyword>
<dbReference type="InterPro" id="IPR024079">
    <property type="entry name" value="MetalloPept_cat_dom_sf"/>
</dbReference>
<evidence type="ECO:0000256" key="4">
    <source>
        <dbReference type="ARBA" id="ARBA00022833"/>
    </source>
</evidence>
<reference evidence="8 9" key="1">
    <citation type="submission" date="2017-04" db="EMBL/GenBank/DDBJ databases">
        <authorList>
            <person name="Afonso C.L."/>
            <person name="Miller P.J."/>
            <person name="Scott M.A."/>
            <person name="Spackman E."/>
            <person name="Goraichik I."/>
            <person name="Dimitrov K.M."/>
            <person name="Suarez D.L."/>
            <person name="Swayne D.E."/>
        </authorList>
    </citation>
    <scope>NUCLEOTIDE SEQUENCE [LARGE SCALE GENOMIC DNA]</scope>
    <source>
        <strain evidence="8 9">CGMCC 1.10972</strain>
    </source>
</reference>
<keyword evidence="1" id="KW-0645">Protease</keyword>
<feature type="domain" description="Peptidase metallopeptidase" evidence="7">
    <location>
        <begin position="19"/>
        <end position="184"/>
    </location>
</feature>
<gene>
    <name evidence="8" type="ORF">SAMN06297251_11537</name>
</gene>
<dbReference type="Gene3D" id="3.40.390.10">
    <property type="entry name" value="Collagenase (Catalytic Domain)"/>
    <property type="match status" value="1"/>
</dbReference>
<evidence type="ECO:0000313" key="8">
    <source>
        <dbReference type="EMBL" id="SMC96819.1"/>
    </source>
</evidence>
<evidence type="ECO:0000256" key="2">
    <source>
        <dbReference type="ARBA" id="ARBA00022723"/>
    </source>
</evidence>
<dbReference type="InterPro" id="IPR001818">
    <property type="entry name" value="Pept_M10_metallopeptidase"/>
</dbReference>
<name>A0A1W2DH33_9HYPH</name>